<evidence type="ECO:0000313" key="3">
    <source>
        <dbReference type="Proteomes" id="UP001283361"/>
    </source>
</evidence>
<name>A0AAE0YTD9_9GAST</name>
<feature type="compositionally biased region" description="Polar residues" evidence="1">
    <location>
        <begin position="110"/>
        <end position="123"/>
    </location>
</feature>
<gene>
    <name evidence="2" type="ORF">RRG08_049229</name>
</gene>
<protein>
    <submittedName>
        <fullName evidence="2">Uncharacterized protein</fullName>
    </submittedName>
</protein>
<comment type="caution">
    <text evidence="2">The sequence shown here is derived from an EMBL/GenBank/DDBJ whole genome shotgun (WGS) entry which is preliminary data.</text>
</comment>
<dbReference type="Proteomes" id="UP001283361">
    <property type="component" value="Unassembled WGS sequence"/>
</dbReference>
<keyword evidence="3" id="KW-1185">Reference proteome</keyword>
<dbReference type="AlphaFoldDB" id="A0AAE0YTD9"/>
<sequence>MGKSDTMLRMSGCGPKRSTKFSDISPSIVYRYLATTLREERKDRCAQPLSQILLCCLKRSFYKAKTCAMENIYLSDAINVLKGAFLFGLITQNDVLNGTPSVHSKGGNPCRSSSVTKGNATRP</sequence>
<accession>A0AAE0YTD9</accession>
<organism evidence="2 3">
    <name type="scientific">Elysia crispata</name>
    <name type="common">lettuce slug</name>
    <dbReference type="NCBI Taxonomy" id="231223"/>
    <lineage>
        <taxon>Eukaryota</taxon>
        <taxon>Metazoa</taxon>
        <taxon>Spiralia</taxon>
        <taxon>Lophotrochozoa</taxon>
        <taxon>Mollusca</taxon>
        <taxon>Gastropoda</taxon>
        <taxon>Heterobranchia</taxon>
        <taxon>Euthyneura</taxon>
        <taxon>Panpulmonata</taxon>
        <taxon>Sacoglossa</taxon>
        <taxon>Placobranchoidea</taxon>
        <taxon>Plakobranchidae</taxon>
        <taxon>Elysia</taxon>
    </lineage>
</organism>
<evidence type="ECO:0000313" key="2">
    <source>
        <dbReference type="EMBL" id="KAK3756949.1"/>
    </source>
</evidence>
<reference evidence="2" key="1">
    <citation type="journal article" date="2023" name="G3 (Bethesda)">
        <title>A reference genome for the long-term kleptoplast-retaining sea slug Elysia crispata morphotype clarki.</title>
        <authorList>
            <person name="Eastman K.E."/>
            <person name="Pendleton A.L."/>
            <person name="Shaikh M.A."/>
            <person name="Suttiyut T."/>
            <person name="Ogas R."/>
            <person name="Tomko P."/>
            <person name="Gavelis G."/>
            <person name="Widhalm J.R."/>
            <person name="Wisecaver J.H."/>
        </authorList>
    </citation>
    <scope>NUCLEOTIDE SEQUENCE</scope>
    <source>
        <strain evidence="2">ECLA1</strain>
    </source>
</reference>
<feature type="region of interest" description="Disordered" evidence="1">
    <location>
        <begin position="98"/>
        <end position="123"/>
    </location>
</feature>
<evidence type="ECO:0000256" key="1">
    <source>
        <dbReference type="SAM" id="MobiDB-lite"/>
    </source>
</evidence>
<proteinExistence type="predicted"/>
<dbReference type="EMBL" id="JAWDGP010005438">
    <property type="protein sequence ID" value="KAK3756949.1"/>
    <property type="molecule type" value="Genomic_DNA"/>
</dbReference>